<gene>
    <name evidence="2" type="ORF">PENANT_c106G08582</name>
</gene>
<name>A0A1V6PLI6_9EURO</name>
<dbReference type="InterPro" id="IPR011009">
    <property type="entry name" value="Kinase-like_dom_sf"/>
</dbReference>
<protein>
    <recommendedName>
        <fullName evidence="4">Protein kinase domain-containing protein</fullName>
    </recommendedName>
</protein>
<dbReference type="PANTHER" id="PTHR48015:SF16">
    <property type="entry name" value="SERINE_THREONINE-PROTEIN KINASE SULU"/>
    <property type="match status" value="1"/>
</dbReference>
<dbReference type="GO" id="GO:0035556">
    <property type="term" value="P:intracellular signal transduction"/>
    <property type="evidence" value="ECO:0007669"/>
    <property type="project" value="TreeGrafter"/>
</dbReference>
<comment type="caution">
    <text evidence="2">The sequence shown here is derived from an EMBL/GenBank/DDBJ whole genome shotgun (WGS) entry which is preliminary data.</text>
</comment>
<accession>A0A1V6PLI6</accession>
<evidence type="ECO:0000313" key="2">
    <source>
        <dbReference type="EMBL" id="OQD77396.1"/>
    </source>
</evidence>
<evidence type="ECO:0008006" key="4">
    <source>
        <dbReference type="Google" id="ProtNLM"/>
    </source>
</evidence>
<dbReference type="AlphaFoldDB" id="A0A1V6PLI6"/>
<organism evidence="2 3">
    <name type="scientific">Penicillium antarcticum</name>
    <dbReference type="NCBI Taxonomy" id="416450"/>
    <lineage>
        <taxon>Eukaryota</taxon>
        <taxon>Fungi</taxon>
        <taxon>Dikarya</taxon>
        <taxon>Ascomycota</taxon>
        <taxon>Pezizomycotina</taxon>
        <taxon>Eurotiomycetes</taxon>
        <taxon>Eurotiomycetidae</taxon>
        <taxon>Eurotiales</taxon>
        <taxon>Aspergillaceae</taxon>
        <taxon>Penicillium</taxon>
    </lineage>
</organism>
<reference evidence="3" key="1">
    <citation type="journal article" date="2017" name="Nat. Microbiol.">
        <title>Global analysis of biosynthetic gene clusters reveals vast potential of secondary metabolite production in Penicillium species.</title>
        <authorList>
            <person name="Nielsen J.C."/>
            <person name="Grijseels S."/>
            <person name="Prigent S."/>
            <person name="Ji B."/>
            <person name="Dainat J."/>
            <person name="Nielsen K.F."/>
            <person name="Frisvad J.C."/>
            <person name="Workman M."/>
            <person name="Nielsen J."/>
        </authorList>
    </citation>
    <scope>NUCLEOTIDE SEQUENCE [LARGE SCALE GENOMIC DNA]</scope>
    <source>
        <strain evidence="3">IBT 31811</strain>
    </source>
</reference>
<dbReference type="PANTHER" id="PTHR48015">
    <property type="entry name" value="SERINE/THREONINE-PROTEIN KINASE TAO"/>
    <property type="match status" value="1"/>
</dbReference>
<dbReference type="Gene3D" id="1.10.510.10">
    <property type="entry name" value="Transferase(Phosphotransferase) domain 1"/>
    <property type="match status" value="1"/>
</dbReference>
<keyword evidence="3" id="KW-1185">Reference proteome</keyword>
<evidence type="ECO:0000313" key="3">
    <source>
        <dbReference type="Proteomes" id="UP000191672"/>
    </source>
</evidence>
<dbReference type="GO" id="GO:0043408">
    <property type="term" value="P:regulation of MAPK cascade"/>
    <property type="evidence" value="ECO:0007669"/>
    <property type="project" value="TreeGrafter"/>
</dbReference>
<dbReference type="EMBL" id="MDYN01000106">
    <property type="protein sequence ID" value="OQD77396.1"/>
    <property type="molecule type" value="Genomic_DNA"/>
</dbReference>
<dbReference type="Proteomes" id="UP000191672">
    <property type="component" value="Unassembled WGS sequence"/>
</dbReference>
<proteinExistence type="predicted"/>
<dbReference type="STRING" id="416450.A0A1V6PLI6"/>
<feature type="region of interest" description="Disordered" evidence="1">
    <location>
        <begin position="24"/>
        <end position="49"/>
    </location>
</feature>
<dbReference type="InterPro" id="IPR050285">
    <property type="entry name" value="STE20_Ser/Thr_kinase"/>
</dbReference>
<sequence length="304" mass="33863">MDSMQRQSSSPLILWRDGTPDLAALEKTSRPSAPSSRPQPDPAIITSPLSLPRPVLQKDQNTARTIEPVFQNPWLTYEAIIVIFQGQSVFLARHRKNKATLVNIHLLKQQSSSVKPLLEIISQLSHPSFLALVGCYYWEEQVFLVREPVELSVSHVLASRCTITESEVAAIVRPVLEGIQYLRDQGRALAVLSADTMLLTECGGVRIAGAEQSCQIDAAEMDAATMKLFALGEVVERLIMKNPSQYPWSAEVKGLPDELKRCNSPEKLLRNKLFEQSGDKGELKMLVNAANKTAYHNLESFKRT</sequence>
<dbReference type="SUPFAM" id="SSF56112">
    <property type="entry name" value="Protein kinase-like (PK-like)"/>
    <property type="match status" value="1"/>
</dbReference>
<evidence type="ECO:0000256" key="1">
    <source>
        <dbReference type="SAM" id="MobiDB-lite"/>
    </source>
</evidence>